<evidence type="ECO:0000313" key="3">
    <source>
        <dbReference type="Proteomes" id="UP000192746"/>
    </source>
</evidence>
<dbReference type="RefSeq" id="WP_084843425.1">
    <property type="nucleotide sequence ID" value="NZ_ARYN01000031.1"/>
</dbReference>
<dbReference type="AlphaFoldDB" id="A0A1Y1SY05"/>
<evidence type="ECO:0000256" key="1">
    <source>
        <dbReference type="SAM" id="Phobius"/>
    </source>
</evidence>
<feature type="transmembrane region" description="Helical" evidence="1">
    <location>
        <begin position="151"/>
        <end position="171"/>
    </location>
</feature>
<reference evidence="2 3" key="1">
    <citation type="submission" date="2013-04" db="EMBL/GenBank/DDBJ databases">
        <title>Zunongwangia sp. 22II14-10F7 Genome Sequencing.</title>
        <authorList>
            <person name="Lai Q."/>
            <person name="Shao Z."/>
        </authorList>
    </citation>
    <scope>NUCLEOTIDE SEQUENCE [LARGE SCALE GENOMIC DNA]</scope>
    <source>
        <strain evidence="2 3">22II14-10F7</strain>
    </source>
</reference>
<dbReference type="PANTHER" id="PTHR34219">
    <property type="entry name" value="IRON-REGULATED INNER MEMBRANE PROTEIN-RELATED"/>
    <property type="match status" value="1"/>
</dbReference>
<keyword evidence="1" id="KW-0472">Membrane</keyword>
<keyword evidence="3" id="KW-1185">Reference proteome</keyword>
<accession>A0A1Y1SY05</accession>
<evidence type="ECO:0000313" key="2">
    <source>
        <dbReference type="EMBL" id="ORL43630.1"/>
    </source>
</evidence>
<comment type="caution">
    <text evidence="2">The sequence shown here is derived from an EMBL/GenBank/DDBJ whole genome shotgun (WGS) entry which is preliminary data.</text>
</comment>
<dbReference type="Proteomes" id="UP000192746">
    <property type="component" value="Unassembled WGS sequence"/>
</dbReference>
<proteinExistence type="predicted"/>
<feature type="transmembrane region" description="Helical" evidence="1">
    <location>
        <begin position="12"/>
        <end position="36"/>
    </location>
</feature>
<name>A0A1Y1SY05_9FLAO</name>
<dbReference type="InterPro" id="IPR005625">
    <property type="entry name" value="PepSY-ass_TM"/>
</dbReference>
<feature type="transmembrane region" description="Helical" evidence="1">
    <location>
        <begin position="192"/>
        <end position="220"/>
    </location>
</feature>
<feature type="transmembrane region" description="Helical" evidence="1">
    <location>
        <begin position="359"/>
        <end position="383"/>
    </location>
</feature>
<keyword evidence="1" id="KW-1133">Transmembrane helix</keyword>
<dbReference type="Pfam" id="PF03929">
    <property type="entry name" value="PepSY_TM"/>
    <property type="match status" value="1"/>
</dbReference>
<dbReference type="PANTHER" id="PTHR34219:SF3">
    <property type="entry name" value="BLL7967 PROTEIN"/>
    <property type="match status" value="1"/>
</dbReference>
<feature type="transmembrane region" description="Helical" evidence="1">
    <location>
        <begin position="432"/>
        <end position="450"/>
    </location>
</feature>
<organism evidence="2 3">
    <name type="scientific">Zunongwangia atlantica 22II14-10F7</name>
    <dbReference type="NCBI Taxonomy" id="1185767"/>
    <lineage>
        <taxon>Bacteria</taxon>
        <taxon>Pseudomonadati</taxon>
        <taxon>Bacteroidota</taxon>
        <taxon>Flavobacteriia</taxon>
        <taxon>Flavobacteriales</taxon>
        <taxon>Flavobacteriaceae</taxon>
        <taxon>Zunongwangia</taxon>
    </lineage>
</organism>
<sequence length="528" mass="60983">MSQRLYNIFFHTHTISGIIISALLYVIFFTGSISFLRDEINAWQLNQPIEKNYFNTIDFDKALDTMAYDHELYGRDITFSHRYFERRVTTSFTASKDSSIVDKSSGRRGNYFYMDMESYDKKDYMENYSLGEFFYRLHFFAQLNFFRTSGYFLAGLVAFFFLFAVITGVIVHWKKIISSFYVFRPKAKWKTIWTDAHVALGMIGLPYQFMFAVTGCYLIIGYTVMLPPVQEYVFDHQPEKIQEALDFTPSMPNKFQGDKLQKEVSINEMITKTLAQWPDLIIDQLEISNYQDKGMYVTISGTPGFNHSLGGVAYITYLGEDYSIIAQKSIDQPVGYAQGAFNILRRLHYGDFGGYGLKLIYLILGFITCFVILSGVHIWLVARNKKTVSNYKRKFNFWLVQVYTATCLSLFPVTALSFVVMKLTHQIGGRELLYPLFFYSWLALVLFFLFRRNNYFTNKICLLSGGVLSILVPISNGIITGNWLWIAASRGYDQLLVIDLFWLLCGLTSFAVLIKMKKRSTAPVKIIS</sequence>
<dbReference type="STRING" id="1185767.IIF7_19826"/>
<dbReference type="EMBL" id="ARYN01000031">
    <property type="protein sequence ID" value="ORL43630.1"/>
    <property type="molecule type" value="Genomic_DNA"/>
</dbReference>
<protein>
    <submittedName>
        <fullName evidence="2">PepSY-associated TM helix domain-containing protein</fullName>
    </submittedName>
</protein>
<dbReference type="OrthoDB" id="6307929at2"/>
<feature type="transmembrane region" description="Helical" evidence="1">
    <location>
        <begin position="395"/>
        <end position="420"/>
    </location>
</feature>
<gene>
    <name evidence="2" type="ORF">IIF7_19826</name>
</gene>
<keyword evidence="1" id="KW-0812">Transmembrane</keyword>
<feature type="transmembrane region" description="Helical" evidence="1">
    <location>
        <begin position="462"/>
        <end position="488"/>
    </location>
</feature>
<feature type="transmembrane region" description="Helical" evidence="1">
    <location>
        <begin position="494"/>
        <end position="514"/>
    </location>
</feature>